<dbReference type="EMBL" id="LR031872">
    <property type="protein sequence ID" value="VDC85008.1"/>
    <property type="molecule type" value="Genomic_DNA"/>
</dbReference>
<evidence type="ECO:0000256" key="16">
    <source>
        <dbReference type="SAM" id="SignalP"/>
    </source>
</evidence>
<evidence type="ECO:0000256" key="9">
    <source>
        <dbReference type="ARBA" id="ARBA00022824"/>
    </source>
</evidence>
<evidence type="ECO:0000256" key="5">
    <source>
        <dbReference type="ARBA" id="ARBA00018512"/>
    </source>
</evidence>
<feature type="signal peptide" evidence="16">
    <location>
        <begin position="1"/>
        <end position="20"/>
    </location>
</feature>
<feature type="region of interest" description="Disordered" evidence="14">
    <location>
        <begin position="817"/>
        <end position="846"/>
    </location>
</feature>
<feature type="compositionally biased region" description="Polar residues" evidence="14">
    <location>
        <begin position="578"/>
        <end position="589"/>
    </location>
</feature>
<dbReference type="GO" id="GO:0006488">
    <property type="term" value="P:dolichol-linked oligosaccharide biosynthetic process"/>
    <property type="evidence" value="ECO:0007669"/>
    <property type="project" value="InterPro"/>
</dbReference>
<evidence type="ECO:0000256" key="7">
    <source>
        <dbReference type="ARBA" id="ARBA00022679"/>
    </source>
</evidence>
<evidence type="ECO:0000256" key="15">
    <source>
        <dbReference type="SAM" id="Phobius"/>
    </source>
</evidence>
<evidence type="ECO:0000256" key="3">
    <source>
        <dbReference type="ARBA" id="ARBA00010600"/>
    </source>
</evidence>
<evidence type="ECO:0000256" key="10">
    <source>
        <dbReference type="ARBA" id="ARBA00022989"/>
    </source>
</evidence>
<dbReference type="GO" id="GO:0005789">
    <property type="term" value="C:endoplasmic reticulum membrane"/>
    <property type="evidence" value="ECO:0007669"/>
    <property type="project" value="UniProtKB-SubCell"/>
</dbReference>
<keyword evidence="6" id="KW-0328">Glycosyltransferase</keyword>
<dbReference type="GO" id="GO:0106073">
    <property type="term" value="F:dolichyl pyrophosphate Glc2Man9GlcNAc2 alpha-1,2-glucosyltransferase activity"/>
    <property type="evidence" value="ECO:0007669"/>
    <property type="project" value="UniProtKB-EC"/>
</dbReference>
<organism evidence="19">
    <name type="scientific">Brassica oleracea</name>
    <name type="common">Wild cabbage</name>
    <dbReference type="NCBI Taxonomy" id="3712"/>
    <lineage>
        <taxon>Eukaryota</taxon>
        <taxon>Viridiplantae</taxon>
        <taxon>Streptophyta</taxon>
        <taxon>Embryophyta</taxon>
        <taxon>Tracheophyta</taxon>
        <taxon>Spermatophyta</taxon>
        <taxon>Magnoliopsida</taxon>
        <taxon>eudicotyledons</taxon>
        <taxon>Gunneridae</taxon>
        <taxon>Pentapetalae</taxon>
        <taxon>rosids</taxon>
        <taxon>malvids</taxon>
        <taxon>Brassicales</taxon>
        <taxon>Brassicaceae</taxon>
        <taxon>Brassiceae</taxon>
        <taxon>Brassica</taxon>
    </lineage>
</organism>
<feature type="transmembrane region" description="Helical" evidence="15">
    <location>
        <begin position="355"/>
        <end position="379"/>
    </location>
</feature>
<accession>A0A3P6ALE8</accession>
<feature type="compositionally biased region" description="Low complexity" evidence="14">
    <location>
        <begin position="614"/>
        <end position="627"/>
    </location>
</feature>
<dbReference type="EC" id="2.4.1.256" evidence="4"/>
<gene>
    <name evidence="19" type="ORF">BOLC3T12656H</name>
</gene>
<dbReference type="Pfam" id="PF14309">
    <property type="entry name" value="DUF4378"/>
    <property type="match status" value="1"/>
</dbReference>
<comment type="similarity">
    <text evidence="3">Belongs to the ALG10 glucosyltransferase family.</text>
</comment>
<evidence type="ECO:0000313" key="19">
    <source>
        <dbReference type="EMBL" id="VDC85008.1"/>
    </source>
</evidence>
<feature type="transmembrane region" description="Helical" evidence="15">
    <location>
        <begin position="99"/>
        <end position="117"/>
    </location>
</feature>
<dbReference type="Pfam" id="PF04922">
    <property type="entry name" value="DIE2_ALG10"/>
    <property type="match status" value="1"/>
</dbReference>
<evidence type="ECO:0000256" key="12">
    <source>
        <dbReference type="ARBA" id="ARBA00044727"/>
    </source>
</evidence>
<feature type="compositionally biased region" description="Acidic residues" evidence="14">
    <location>
        <begin position="1016"/>
        <end position="1033"/>
    </location>
</feature>
<comment type="function">
    <text evidence="12">Dol-P-Glc:Glc(2)Man(9)GlcNAc(2)-PP-Dol alpha-1,2-glucosyltransferase that operates in the biosynthetic pathway of dolichol-linked oligosaccharides, the glycan precursors employed in protein asparagine (N)-glycosylation. The assembly of dolichol-linked oligosaccharides begins on the cytosolic side of the endoplasmic reticulum membrane and finishes in its lumen. The sequential addition of sugars to dolichol pyrophosphate produces dolichol-linked oligosaccharides containing fourteen sugars, including two GlcNAcs, nine mannoses and three glucoses. Once assembled, the oligosaccharide is transferred from the lipid to nascent proteins by oligosaccharyltransferases. In the lumen of the endoplasmic reticulum, adds the third and last glucose residue from dolichyl phosphate glucose (Dol-P-Glc) onto the lipid-linked oligosaccharide intermediate Glc(2)Man(9)GlcNAc(2)-PP-Dol to produce Glc(3)Man(9)GlcNAc(2)-PP-Dol.</text>
</comment>
<feature type="region of interest" description="Disordered" evidence="14">
    <location>
        <begin position="567"/>
        <end position="778"/>
    </location>
</feature>
<feature type="transmembrane region" description="Helical" evidence="15">
    <location>
        <begin position="427"/>
        <end position="451"/>
    </location>
</feature>
<feature type="compositionally biased region" description="Basic and acidic residues" evidence="14">
    <location>
        <begin position="1080"/>
        <end position="1097"/>
    </location>
</feature>
<dbReference type="InterPro" id="IPR025486">
    <property type="entry name" value="DUF4378"/>
</dbReference>
<proteinExistence type="inferred from homology"/>
<evidence type="ECO:0000256" key="4">
    <source>
        <dbReference type="ARBA" id="ARBA00011967"/>
    </source>
</evidence>
<evidence type="ECO:0000256" key="1">
    <source>
        <dbReference type="ARBA" id="ARBA00004477"/>
    </source>
</evidence>
<feature type="compositionally biased region" description="Basic and acidic residues" evidence="14">
    <location>
        <begin position="1054"/>
        <end position="1068"/>
    </location>
</feature>
<feature type="compositionally biased region" description="Basic and acidic residues" evidence="14">
    <location>
        <begin position="629"/>
        <end position="649"/>
    </location>
</feature>
<keyword evidence="9" id="KW-0256">Endoplasmic reticulum</keyword>
<feature type="transmembrane region" description="Helical" evidence="15">
    <location>
        <begin position="399"/>
        <end position="420"/>
    </location>
</feature>
<evidence type="ECO:0000256" key="2">
    <source>
        <dbReference type="ARBA" id="ARBA00004922"/>
    </source>
</evidence>
<feature type="transmembrane region" description="Helical" evidence="15">
    <location>
        <begin position="471"/>
        <end position="492"/>
    </location>
</feature>
<evidence type="ECO:0000259" key="17">
    <source>
        <dbReference type="Pfam" id="PF12552"/>
    </source>
</evidence>
<keyword evidence="8 15" id="KW-0812">Transmembrane</keyword>
<keyword evidence="7" id="KW-0808">Transferase</keyword>
<feature type="compositionally biased region" description="Basic and acidic residues" evidence="14">
    <location>
        <begin position="739"/>
        <end position="769"/>
    </location>
</feature>
<evidence type="ECO:0000256" key="11">
    <source>
        <dbReference type="ARBA" id="ARBA00023136"/>
    </source>
</evidence>
<feature type="transmembrane region" description="Helical" evidence="15">
    <location>
        <begin position="278"/>
        <end position="298"/>
    </location>
</feature>
<protein>
    <recommendedName>
        <fullName evidence="5">Dol-P-Glc:Glc(2)Man(9)GlcNAc(2)-PP-Dol alpha-1,2-glucosyltransferase</fullName>
        <ecNumber evidence="4">2.4.1.256</ecNumber>
    </recommendedName>
</protein>
<evidence type="ECO:0000259" key="18">
    <source>
        <dbReference type="Pfam" id="PF14309"/>
    </source>
</evidence>
<feature type="compositionally biased region" description="Polar residues" evidence="14">
    <location>
        <begin position="817"/>
        <end position="830"/>
    </location>
</feature>
<feature type="transmembrane region" description="Helical" evidence="15">
    <location>
        <begin position="59"/>
        <end position="78"/>
    </location>
</feature>
<feature type="compositionally biased region" description="Acidic residues" evidence="14">
    <location>
        <begin position="1041"/>
        <end position="1053"/>
    </location>
</feature>
<feature type="transmembrane region" description="Helical" evidence="15">
    <location>
        <begin position="318"/>
        <end position="335"/>
    </location>
</feature>
<name>A0A3P6ALE8_BRAOL</name>
<dbReference type="PANTHER" id="PTHR47071:SF7">
    <property type="entry name" value="DUF4378 DOMAIN-CONTAINING PROTEIN"/>
    <property type="match status" value="1"/>
</dbReference>
<feature type="domain" description="DUF4378" evidence="18">
    <location>
        <begin position="1127"/>
        <end position="1296"/>
    </location>
</feature>
<dbReference type="InterPro" id="IPR044257">
    <property type="entry name" value="TRM32-like"/>
</dbReference>
<reference evidence="19" key="1">
    <citation type="submission" date="2018-11" db="EMBL/GenBank/DDBJ databases">
        <authorList>
            <consortium name="Genoscope - CEA"/>
            <person name="William W."/>
        </authorList>
    </citation>
    <scope>NUCLEOTIDE SEQUENCE</scope>
</reference>
<sequence length="1301" mass="148158">MGKIAVAAITSLWVIPMSIIVNHIVPDPYMDEIFHVPQAQQYCNGNLRSWDPMITTPPGLYYLSLAHVASLFPGMLLMGATSQSFSEACSTSVLRSTNAVFAVLCGVLVFEIIRFLAPNLSDRKATLMALVMSLYPLHWFFTFLYYTDVASLTAFLAMYLTCSRKRYFLSAFFGALAICIRQTNVVWMLFVACSGVLDFTLDSPRQKQKEKVDQHSRHQSIDGKEATLRSNLRKRKPDNSTLDPFDRANSISSTEDTSGLVYDVYAVISTCWSMKWNLLVTFSPFIVVVVAFGIFIIWNGGIVLGAKEDHVVSPHFAQIMYFSLVSALFTAPLHFSVAQLRNILQELRQNRPLSLLLTLVALIAGFASVHFFSLAHPYLLADNRHYPFYLWRKIINAHWLMKYMLVPVYVYSWFSILSLLEKSRRKIWVLVYFLATCAVLVPTPLIEFRYYTIPFYIFMLQSCVRNSGCATWLLTGTIFVCVNVFTMGMFLFRTFKWSHEDGVQRFDKILVAWIEFSLKITARTMGKNLREKVTCSPIQNNHPGFMWGLFDILKHNHWRYIKKRLPHKRPIGGRPSASAGTKNEVNNTIPPDGMPKSKVEDNTNVDSGKRPKKPSSSAVKSKDSSNSGEKPKRNHSSEDKSKNLNSEEKRRRRHSEIKKSVKALIKALVIEDKSKRKGRHHRSSTYPVQSDPKDKESLSEVRESSDKDSSDKKIAISPSIGSLNPLYLMSEESSYSDSEDFKSEKTPVDESDHSKKKKEEAWPDPKLNEDCDTSSSPRQTKACLDALNLIHMNRNFLLKVLQDPAGSPLARHFQREQSFSSKTMTRSGSFPTHDHSNVPPTSPSTAVEHRAVEKLANEDSSGYTRKRGKNHQVVIKRFKDLRQKIKHVINENKSEKHRITMDAVLDKVPRKYGFSKDLRQDILSHCSATKKEGAKPRQIGRTSSLCGSVDRYLQLYEKSFQKSNSISKSEEPALSCKIVPKILGRILSLPGTKSPYALKTEDLPGHFETSSRSIEQEQDGLDDISEISDDQSESSEHEMPETTDDLSSDETEQDRETSTVDVETETKPLYESSGDCPTFDESHIPRDLKVGHDPDTETCETRKQLEGITAEAIDEYLQIEAQDKGKFNYVRDILEISGFNAPESLSMWQSDYQPLDPLVYEEVATAAIAGCMIQDPECSRNYEEEEESGGNCNHLLLFDLINEVLIEIYERSYHYCPKQLSTLCRIHPMPVGYSVLKDVWVRINFYLRYKPHDEESFDEIMSRDLRRDDGWMDLQFESECVGIEVEDLIFEELLEELLGSC</sequence>
<comment type="subcellular location">
    <subcellularLocation>
        <location evidence="1">Endoplasmic reticulum membrane</location>
        <topology evidence="1">Multi-pass membrane protein</topology>
    </subcellularLocation>
</comment>
<comment type="catalytic activity">
    <reaction evidence="13">
        <text>an alpha-D-Glc-(1-&gt;3)-alpha-D-Glc-(1-&gt;3)-alpha-D-Man-(1-&gt;2)-alpha-D-Man-(1-&gt;2)-alpha-D-Man-(1-&gt;3)-[alpha-D-Man-(1-&gt;2)-alpha-D-Man-(1-&gt;3)-[alpha-D-Man-(1-&gt;2)-alpha-D-Man-(1-&gt;6)]-alpha-D-Man-(1-&gt;6)]-beta-D-Man-(1-&gt;4)-beta-D-GlcNAc-(1-&gt;4)-alpha-D-GlcNAc-diphospho-di-trans,poly-cis-dolichol + a di-trans,poly-cis-dolichyl beta-D-glucosyl phosphate = a alpha-D-Glc-(1-&gt;2)-alpha-D-Glc-(1-&gt;3)-alpha-D-Glc-(1-&gt;3)-alpha-D-Man-(1-&gt;2)-alpha-D-Man-(1-&gt;2)-alpha-D-Man-(1-&gt;3)-[alpha-D-Man-(1-&gt;2)-alpha-D-Man-(1-&gt;3)-[alpha-D-Man-(1-&gt;2)-alpha-D-Man-(1-&gt;6)]-alpha-D-Man-(1-&gt;6)]-beta-D-Man-(1-&gt;4)-beta-D-GlcNAc-(1-&gt;4)-alpha-D-GlcNAc-diphospho-di-trans,poly-cis-dolichol + a di-trans,poly-cis-dolichyl phosphate + H(+)</text>
        <dbReference type="Rhea" id="RHEA:29543"/>
        <dbReference type="Rhea" id="RHEA-COMP:19498"/>
        <dbReference type="Rhea" id="RHEA-COMP:19502"/>
        <dbReference type="Rhea" id="RHEA-COMP:19512"/>
        <dbReference type="Rhea" id="RHEA-COMP:19522"/>
        <dbReference type="ChEBI" id="CHEBI:15378"/>
        <dbReference type="ChEBI" id="CHEBI:57525"/>
        <dbReference type="ChEBI" id="CHEBI:57683"/>
        <dbReference type="ChEBI" id="CHEBI:132522"/>
        <dbReference type="ChEBI" id="CHEBI:132523"/>
        <dbReference type="EC" id="2.4.1.256"/>
    </reaction>
    <physiologicalReaction direction="left-to-right" evidence="13">
        <dbReference type="Rhea" id="RHEA:29544"/>
    </physiologicalReaction>
</comment>
<feature type="region of interest" description="Disordered" evidence="14">
    <location>
        <begin position="998"/>
        <end position="1097"/>
    </location>
</feature>
<evidence type="ECO:0000256" key="8">
    <source>
        <dbReference type="ARBA" id="ARBA00022692"/>
    </source>
</evidence>
<evidence type="ECO:0000256" key="14">
    <source>
        <dbReference type="SAM" id="MobiDB-lite"/>
    </source>
</evidence>
<dbReference type="InterPro" id="IPR016900">
    <property type="entry name" value="Alg10"/>
</dbReference>
<keyword evidence="11 15" id="KW-0472">Membrane</keyword>
<evidence type="ECO:0000256" key="6">
    <source>
        <dbReference type="ARBA" id="ARBA00022676"/>
    </source>
</evidence>
<keyword evidence="16" id="KW-0732">Signal</keyword>
<feature type="compositionally biased region" description="Basic and acidic residues" evidence="14">
    <location>
        <begin position="691"/>
        <end position="714"/>
    </location>
</feature>
<comment type="pathway">
    <text evidence="2">Protein modification; protein glycosylation.</text>
</comment>
<feature type="chain" id="PRO_5017932134" description="Dol-P-Glc:Glc(2)Man(9)GlcNAc(2)-PP-Dol alpha-1,2-glucosyltransferase" evidence="16">
    <location>
        <begin position="21"/>
        <end position="1301"/>
    </location>
</feature>
<dbReference type="InterPro" id="IPR022212">
    <property type="entry name" value="DUF3741"/>
</dbReference>
<dbReference type="PANTHER" id="PTHR47071">
    <property type="entry name" value="PROTEIN TRM32"/>
    <property type="match status" value="1"/>
</dbReference>
<keyword evidence="10 15" id="KW-1133">Transmembrane helix</keyword>
<evidence type="ECO:0000256" key="13">
    <source>
        <dbReference type="ARBA" id="ARBA00048064"/>
    </source>
</evidence>
<dbReference type="Pfam" id="PF12552">
    <property type="entry name" value="DUF3741"/>
    <property type="match status" value="1"/>
</dbReference>
<feature type="domain" description="DUF3741" evidence="17">
    <location>
        <begin position="773"/>
        <end position="804"/>
    </location>
</feature>